<protein>
    <submittedName>
        <fullName evidence="2">BPI2 domain-containing protein</fullName>
    </submittedName>
</protein>
<dbReference type="SUPFAM" id="SSF55394">
    <property type="entry name" value="Bactericidal permeability-increasing protein, BPI"/>
    <property type="match status" value="1"/>
</dbReference>
<proteinExistence type="predicted"/>
<dbReference type="InterPro" id="IPR017943">
    <property type="entry name" value="Bactericidal_perm-incr_a/b_dom"/>
</dbReference>
<organism evidence="1 2">
    <name type="scientific">Parastrongyloides trichosuri</name>
    <name type="common">Possum-specific nematode worm</name>
    <dbReference type="NCBI Taxonomy" id="131310"/>
    <lineage>
        <taxon>Eukaryota</taxon>
        <taxon>Metazoa</taxon>
        <taxon>Ecdysozoa</taxon>
        <taxon>Nematoda</taxon>
        <taxon>Chromadorea</taxon>
        <taxon>Rhabditida</taxon>
        <taxon>Tylenchina</taxon>
        <taxon>Panagrolaimomorpha</taxon>
        <taxon>Strongyloidoidea</taxon>
        <taxon>Strongyloididae</taxon>
        <taxon>Parastrongyloides</taxon>
    </lineage>
</organism>
<sequence length="507" mass="57001">MQTYISFLFILYTLITGYPIFLNGADFGINIGAPAATKLVSPGIKKLIEKPKWIQMELASAQEVHFNNFMAVDLDVQLDYKNFSFKFEDQRVWVIIDDVRIESLINFNIFHLPSILGKTTSQMNASVPRAELSFLLDNYSLKVDSCSMKNVDIQAHVEKSLFVNLIIKLASISPSAIVEYVLCRAMSKAVHNIDKYFAFDFPITKILPPVITRQLKDPDTILSVRVVNISASDDILSLTSKADVIRPSLPSNDLSLASFVDRQSTIHAKLENNDRITLWVEDQLVNDLLSMIEWDFMWLEKEIPFSSPLLPPKSRDHMMLLCDDCYYLAQVTSNGTPNVTANKGNFVYEKADIVTITTVNPTKNKQIKFVAFNVSITLQIKPIFEDGVARTQINLLDTDINLGEGVVSLPSDIKPHVQNMTRNLILDVIFPNLKEKIENLLYSEGIKVPKNCGIDGKNIHILFDDGLIGLSSSVNLDELDLPTCLKNANEVLPKPEKIMEITKGLNF</sequence>
<evidence type="ECO:0000313" key="2">
    <source>
        <dbReference type="WBParaSite" id="PTRK_0000167300.1"/>
    </source>
</evidence>
<dbReference type="GO" id="GO:0008289">
    <property type="term" value="F:lipid binding"/>
    <property type="evidence" value="ECO:0007669"/>
    <property type="project" value="InterPro"/>
</dbReference>
<dbReference type="AlphaFoldDB" id="A0A0N4Z3W1"/>
<reference evidence="2" key="1">
    <citation type="submission" date="2017-02" db="UniProtKB">
        <authorList>
            <consortium name="WormBaseParasite"/>
        </authorList>
    </citation>
    <scope>IDENTIFICATION</scope>
</reference>
<dbReference type="Gene3D" id="3.15.20.10">
    <property type="entry name" value="Bactericidal permeability-increasing protein, domain 2"/>
    <property type="match status" value="1"/>
</dbReference>
<accession>A0A0N4Z3W1</accession>
<dbReference type="Proteomes" id="UP000038045">
    <property type="component" value="Unplaced"/>
</dbReference>
<name>A0A0N4Z3W1_PARTI</name>
<evidence type="ECO:0000313" key="1">
    <source>
        <dbReference type="Proteomes" id="UP000038045"/>
    </source>
</evidence>
<keyword evidence="1" id="KW-1185">Reference proteome</keyword>
<dbReference type="WBParaSite" id="PTRK_0000167300.1">
    <property type="protein sequence ID" value="PTRK_0000167300.1"/>
    <property type="gene ID" value="PTRK_0000167300"/>
</dbReference>